<dbReference type="InterPro" id="IPR010130">
    <property type="entry name" value="T1SS_OMP_TolC"/>
</dbReference>
<keyword evidence="6" id="KW-0472">Membrane</keyword>
<evidence type="ECO:0000256" key="1">
    <source>
        <dbReference type="ARBA" id="ARBA00004442"/>
    </source>
</evidence>
<feature type="chain" id="PRO_5022110520" evidence="9">
    <location>
        <begin position="27"/>
        <end position="450"/>
    </location>
</feature>
<evidence type="ECO:0000256" key="9">
    <source>
        <dbReference type="SAM" id="SignalP"/>
    </source>
</evidence>
<dbReference type="NCBIfam" id="TIGR01844">
    <property type="entry name" value="type_I_sec_TolC"/>
    <property type="match status" value="1"/>
</dbReference>
<evidence type="ECO:0000256" key="5">
    <source>
        <dbReference type="ARBA" id="ARBA00022692"/>
    </source>
</evidence>
<keyword evidence="7" id="KW-0998">Cell outer membrane</keyword>
<reference evidence="10 11" key="1">
    <citation type="submission" date="2019-02" db="EMBL/GenBank/DDBJ databases">
        <title>Prokaryotic population dynamics and viral predation in marine succession experiment using metagenomics: the confinement effect.</title>
        <authorList>
            <person name="Haro-Moreno J.M."/>
            <person name="Rodriguez-Valera F."/>
            <person name="Lopez-Perez M."/>
        </authorList>
    </citation>
    <scope>NUCLEOTIDE SEQUENCE [LARGE SCALE GENOMIC DNA]</scope>
    <source>
        <strain evidence="10">MED-G157</strain>
    </source>
</reference>
<feature type="signal peptide" evidence="9">
    <location>
        <begin position="1"/>
        <end position="26"/>
    </location>
</feature>
<dbReference type="InterPro" id="IPR003423">
    <property type="entry name" value="OMP_efflux"/>
</dbReference>
<dbReference type="AlphaFoldDB" id="A0A520S3P9"/>
<keyword evidence="3" id="KW-0813">Transport</keyword>
<dbReference type="GO" id="GO:0015562">
    <property type="term" value="F:efflux transmembrane transporter activity"/>
    <property type="evidence" value="ECO:0007669"/>
    <property type="project" value="InterPro"/>
</dbReference>
<dbReference type="SUPFAM" id="SSF56954">
    <property type="entry name" value="Outer membrane efflux proteins (OEP)"/>
    <property type="match status" value="1"/>
</dbReference>
<protein>
    <submittedName>
        <fullName evidence="10">Channel protein TolC</fullName>
    </submittedName>
</protein>
<dbReference type="Pfam" id="PF02321">
    <property type="entry name" value="OEP"/>
    <property type="match status" value="2"/>
</dbReference>
<organism evidence="10 11">
    <name type="scientific">OM182 bacterium</name>
    <dbReference type="NCBI Taxonomy" id="2510334"/>
    <lineage>
        <taxon>Bacteria</taxon>
        <taxon>Pseudomonadati</taxon>
        <taxon>Pseudomonadota</taxon>
        <taxon>Gammaproteobacteria</taxon>
        <taxon>OMG group</taxon>
        <taxon>OM182 clade</taxon>
    </lineage>
</organism>
<evidence type="ECO:0000256" key="3">
    <source>
        <dbReference type="ARBA" id="ARBA00022448"/>
    </source>
</evidence>
<evidence type="ECO:0000256" key="7">
    <source>
        <dbReference type="ARBA" id="ARBA00023237"/>
    </source>
</evidence>
<comment type="similarity">
    <text evidence="2">Belongs to the outer membrane factor (OMF) (TC 1.B.17) family.</text>
</comment>
<feature type="coiled-coil region" evidence="8">
    <location>
        <begin position="145"/>
        <end position="172"/>
    </location>
</feature>
<evidence type="ECO:0000256" key="2">
    <source>
        <dbReference type="ARBA" id="ARBA00007613"/>
    </source>
</evidence>
<comment type="caution">
    <text evidence="10">The sequence shown here is derived from an EMBL/GenBank/DDBJ whole genome shotgun (WGS) entry which is preliminary data.</text>
</comment>
<keyword evidence="5" id="KW-0812">Transmembrane</keyword>
<evidence type="ECO:0000256" key="8">
    <source>
        <dbReference type="SAM" id="Coils"/>
    </source>
</evidence>
<evidence type="ECO:0000313" key="11">
    <source>
        <dbReference type="Proteomes" id="UP000316199"/>
    </source>
</evidence>
<sequence>MAKGVTMLKHCLLTISLLLLINQCLAASLQEVYELSVANDPELAAAQASFKAQKELTIQRKAGLLPSVSIGGSSTVGERWILSSNFPSEPSGSHGWNASLSQPIFRVDNWYRFRQGQDIKAQAAANFAVAQQALIVRVTESYLRILEAQAALTSAKAERDAVKRQLDQVQQRFDVGLVAITDVLEAQAAYDASIVSVIEQEGAQSISFEALLRLTGKTISEISGIIEEMPITAPNPNTVEDWIEKALSNNYSLIAANEGLKISQKDVKIARSGHLPIINANAVWSHNVTEGRTFLGSKTNNRSYSININIPLYQGGQIRSGARQALYNLDSAQENFDYLQRTVVENTRNLFTAIKTDVARVRARQRSIESSQSALEATRTGYEVGTRNIVEVLQAQRQLYLAQFQYASARYQYIRDNIRLKEIVGNLSPSDVYSLDKYIKLDGSVKRLPQ</sequence>
<keyword evidence="4" id="KW-1134">Transmembrane beta strand</keyword>
<dbReference type="EMBL" id="SHAG01000005">
    <property type="protein sequence ID" value="RZO77098.1"/>
    <property type="molecule type" value="Genomic_DNA"/>
</dbReference>
<dbReference type="Proteomes" id="UP000316199">
    <property type="component" value="Unassembled WGS sequence"/>
</dbReference>
<keyword evidence="9" id="KW-0732">Signal</keyword>
<keyword evidence="8" id="KW-0175">Coiled coil</keyword>
<comment type="subcellular location">
    <subcellularLocation>
        <location evidence="1">Cell outer membrane</location>
    </subcellularLocation>
</comment>
<accession>A0A520S3P9</accession>
<dbReference type="PANTHER" id="PTHR30026:SF20">
    <property type="entry name" value="OUTER MEMBRANE PROTEIN TOLC"/>
    <property type="match status" value="1"/>
</dbReference>
<dbReference type="GO" id="GO:0015288">
    <property type="term" value="F:porin activity"/>
    <property type="evidence" value="ECO:0007669"/>
    <property type="project" value="TreeGrafter"/>
</dbReference>
<name>A0A520S3P9_9GAMM</name>
<gene>
    <name evidence="10" type="ORF">EVA68_02480</name>
</gene>
<dbReference type="GO" id="GO:0009279">
    <property type="term" value="C:cell outer membrane"/>
    <property type="evidence" value="ECO:0007669"/>
    <property type="project" value="UniProtKB-SubCell"/>
</dbReference>
<evidence type="ECO:0000256" key="6">
    <source>
        <dbReference type="ARBA" id="ARBA00023136"/>
    </source>
</evidence>
<evidence type="ECO:0000313" key="10">
    <source>
        <dbReference type="EMBL" id="RZO77098.1"/>
    </source>
</evidence>
<dbReference type="GO" id="GO:1990281">
    <property type="term" value="C:efflux pump complex"/>
    <property type="evidence" value="ECO:0007669"/>
    <property type="project" value="TreeGrafter"/>
</dbReference>
<dbReference type="Gene3D" id="1.20.1600.10">
    <property type="entry name" value="Outer membrane efflux proteins (OEP)"/>
    <property type="match status" value="1"/>
</dbReference>
<evidence type="ECO:0000256" key="4">
    <source>
        <dbReference type="ARBA" id="ARBA00022452"/>
    </source>
</evidence>
<dbReference type="InterPro" id="IPR051906">
    <property type="entry name" value="TolC-like"/>
</dbReference>
<dbReference type="PANTHER" id="PTHR30026">
    <property type="entry name" value="OUTER MEMBRANE PROTEIN TOLC"/>
    <property type="match status" value="1"/>
</dbReference>
<proteinExistence type="inferred from homology"/>